<comment type="caution">
    <text evidence="15">The sequence shown here is derived from an EMBL/GenBank/DDBJ whole genome shotgun (WGS) entry which is preliminary data.</text>
</comment>
<keyword evidence="1 11" id="KW-0004">4Fe-4S</keyword>
<keyword evidence="7 11" id="KW-0408">Iron</keyword>
<dbReference type="Gene3D" id="1.20.89.20">
    <property type="match status" value="1"/>
</dbReference>
<dbReference type="HAMAP" id="MF_00353">
    <property type="entry name" value="ChlB_BchB"/>
    <property type="match status" value="1"/>
</dbReference>
<evidence type="ECO:0000256" key="12">
    <source>
        <dbReference type="SAM" id="MobiDB-lite"/>
    </source>
</evidence>
<dbReference type="GO" id="GO:0016636">
    <property type="term" value="F:oxidoreductase activity, acting on the CH-CH group of donors, iron-sulfur protein as acceptor"/>
    <property type="evidence" value="ECO:0007669"/>
    <property type="project" value="UniProtKB-UniRule"/>
</dbReference>
<evidence type="ECO:0000256" key="6">
    <source>
        <dbReference type="ARBA" id="ARBA00023002"/>
    </source>
</evidence>
<dbReference type="EC" id="1.3.7.7" evidence="11"/>
<evidence type="ECO:0000256" key="8">
    <source>
        <dbReference type="ARBA" id="ARBA00023014"/>
    </source>
</evidence>
<comment type="catalytic activity">
    <reaction evidence="11">
        <text>chlorophyllide a + oxidized 2[4Fe-4S]-[ferredoxin] + 2 ADP + 2 phosphate = protochlorophyllide a + reduced 2[4Fe-4S]-[ferredoxin] + 2 ATP + 2 H2O</text>
        <dbReference type="Rhea" id="RHEA:28202"/>
        <dbReference type="Rhea" id="RHEA-COMP:10002"/>
        <dbReference type="Rhea" id="RHEA-COMP:10004"/>
        <dbReference type="ChEBI" id="CHEBI:15377"/>
        <dbReference type="ChEBI" id="CHEBI:30616"/>
        <dbReference type="ChEBI" id="CHEBI:33722"/>
        <dbReference type="ChEBI" id="CHEBI:33723"/>
        <dbReference type="ChEBI" id="CHEBI:43474"/>
        <dbReference type="ChEBI" id="CHEBI:83348"/>
        <dbReference type="ChEBI" id="CHEBI:83350"/>
        <dbReference type="ChEBI" id="CHEBI:456216"/>
        <dbReference type="EC" id="1.3.7.7"/>
    </reaction>
</comment>
<protein>
    <recommendedName>
        <fullName evidence="11">Light-independent protochlorophyllide reductase subunit B</fullName>
        <shortName evidence="11">DPOR subunit B</shortName>
        <shortName evidence="11">LI-POR subunit B</shortName>
        <ecNumber evidence="11">1.3.7.7</ecNumber>
    </recommendedName>
</protein>
<dbReference type="NCBIfam" id="TIGR01278">
    <property type="entry name" value="DPOR_BchB"/>
    <property type="match status" value="1"/>
</dbReference>
<dbReference type="AlphaFoldDB" id="Q0YR38"/>
<dbReference type="SUPFAM" id="SSF53807">
    <property type="entry name" value="Helical backbone' metal receptor"/>
    <property type="match status" value="1"/>
</dbReference>
<reference evidence="15 16" key="1">
    <citation type="submission" date="2006-07" db="EMBL/GenBank/DDBJ databases">
        <title>Annotation of the draft genome assembly of Chlorobium ferroxidans DSM 13031.</title>
        <authorList>
            <consortium name="US DOE Joint Genome Institute (JGI-ORNL)"/>
            <person name="Larimer F."/>
            <person name="Land M."/>
            <person name="Hauser L."/>
        </authorList>
    </citation>
    <scope>NUCLEOTIDE SEQUENCE [LARGE SCALE GENOMIC DNA]</scope>
    <source>
        <strain evidence="15 16">DSM 13031</strain>
    </source>
</reference>
<dbReference type="NCBIfam" id="NF002789">
    <property type="entry name" value="PRK02910.1-3"/>
    <property type="match status" value="1"/>
</dbReference>
<dbReference type="GO" id="GO:0046872">
    <property type="term" value="F:metal ion binding"/>
    <property type="evidence" value="ECO:0007669"/>
    <property type="project" value="UniProtKB-KW"/>
</dbReference>
<keyword evidence="9 11" id="KW-0149">Chlorophyll biosynthesis</keyword>
<evidence type="ECO:0000256" key="1">
    <source>
        <dbReference type="ARBA" id="ARBA00022485"/>
    </source>
</evidence>
<evidence type="ECO:0000256" key="3">
    <source>
        <dbReference type="ARBA" id="ARBA00022723"/>
    </source>
</evidence>
<evidence type="ECO:0000256" key="5">
    <source>
        <dbReference type="ARBA" id="ARBA00022840"/>
    </source>
</evidence>
<dbReference type="EMBL" id="AASE01000013">
    <property type="protein sequence ID" value="EAT58752.1"/>
    <property type="molecule type" value="Genomic_DNA"/>
</dbReference>
<keyword evidence="6 11" id="KW-0560">Oxidoreductase</keyword>
<keyword evidence="5 11" id="KW-0067">ATP-binding</keyword>
<dbReference type="InterPro" id="IPR042298">
    <property type="entry name" value="P-CP_red_C"/>
</dbReference>
<evidence type="ECO:0000256" key="11">
    <source>
        <dbReference type="HAMAP-Rule" id="MF_00353"/>
    </source>
</evidence>
<dbReference type="Proteomes" id="UP000004162">
    <property type="component" value="Unassembled WGS sequence"/>
</dbReference>
<feature type="active site" description="Proton donor" evidence="11">
    <location>
        <position position="292"/>
    </location>
</feature>
<dbReference type="Pfam" id="PF08369">
    <property type="entry name" value="PCP_red"/>
    <property type="match status" value="1"/>
</dbReference>
<evidence type="ECO:0000259" key="14">
    <source>
        <dbReference type="Pfam" id="PF08369"/>
    </source>
</evidence>
<name>Q0YR38_9CHLB</name>
<keyword evidence="8 11" id="KW-0411">Iron-sulfur</keyword>
<proteinExistence type="inferred from homology"/>
<keyword evidence="16" id="KW-1185">Reference proteome</keyword>
<dbReference type="PIRSF" id="PIRSF000163">
    <property type="entry name" value="PCP_ChlB"/>
    <property type="match status" value="1"/>
</dbReference>
<evidence type="ECO:0000256" key="10">
    <source>
        <dbReference type="ARBA" id="ARBA00023181"/>
    </source>
</evidence>
<dbReference type="PANTHER" id="PTHR33712">
    <property type="entry name" value="LIGHT-INDEPENDENT PROTOCHLOROPHYLLIDE REDUCTASE SUBUNIT B"/>
    <property type="match status" value="1"/>
</dbReference>
<sequence length="535" mass="58778">MRLAFWLYEGTALHGISRVTNSMKGVHTVYHAPQGDDYITATYTMLERTPAFPGLSISVVRGRDLAQGVSRLPSTLQQVEHHYHPELTVIAPSCSTALLQEDLHQLAAHSGVPQEKLLVYALNPFRVSENESADGLFTELVKRYAAPQEKTAAPSVNLLGFTSLGFHLRANLTSLRRMLQTLGVTVNVVAPWGAGIDDLGKLPAAWLNIAPYREIGTTAAGYLADKFSMPAIYEAPIGVEPTLAWLRSVIDQINRVGAERGVPPITMPKLHNFSLDGINAPSGVPWFARTADMESFSNKRAFVFGDATHTVGIVKFLKDELGMKIIGAGTYLEQHADWVRKELEGYLPGELMVTDKFQDVSKVIDEEMPDLVCGTQMERHACRKLDVPCMVICPPTHIENHLLGYYPFFGFDGSDVIADRVYLSCKLGLEKHLIDFFGDAGLEYEESTSSGEPHEALSAVTTGNGHAPHGVTSESEQGSGEGDMIWTDDAETMLKKVPFFVRKKVRKNTETFARENGATQVSVEVFRQAKESLGG</sequence>
<comment type="pathway">
    <text evidence="11">Porphyrin-containing compound metabolism; bacteriochlorophyll biosynthesis (light-independent).</text>
</comment>
<evidence type="ECO:0000313" key="15">
    <source>
        <dbReference type="EMBL" id="EAT58752.1"/>
    </source>
</evidence>
<evidence type="ECO:0000256" key="7">
    <source>
        <dbReference type="ARBA" id="ARBA00023004"/>
    </source>
</evidence>
<dbReference type="UniPathway" id="UPA00671"/>
<dbReference type="GO" id="GO:0051539">
    <property type="term" value="F:4 iron, 4 sulfur cluster binding"/>
    <property type="evidence" value="ECO:0007669"/>
    <property type="project" value="UniProtKB-UniRule"/>
</dbReference>
<dbReference type="Pfam" id="PF00148">
    <property type="entry name" value="Oxidored_nitro"/>
    <property type="match status" value="1"/>
</dbReference>
<keyword evidence="2 11" id="KW-0602">Photosynthesis</keyword>
<dbReference type="Gene3D" id="3.40.50.1980">
    <property type="entry name" value="Nitrogenase molybdenum iron protein domain"/>
    <property type="match status" value="3"/>
</dbReference>
<dbReference type="PANTHER" id="PTHR33712:SF7">
    <property type="entry name" value="LIGHT-INDEPENDENT PROTOCHLOROPHYLLIDE REDUCTASE SUBUNIT B"/>
    <property type="match status" value="1"/>
</dbReference>
<dbReference type="GO" id="GO:0016730">
    <property type="term" value="F:oxidoreductase activity, acting on iron-sulfur proteins as donors"/>
    <property type="evidence" value="ECO:0007669"/>
    <property type="project" value="InterPro"/>
</dbReference>
<organism evidence="15 16">
    <name type="scientific">Chlorobium ferrooxidans DSM 13031</name>
    <dbReference type="NCBI Taxonomy" id="377431"/>
    <lineage>
        <taxon>Bacteria</taxon>
        <taxon>Pseudomonadati</taxon>
        <taxon>Chlorobiota</taxon>
        <taxon>Chlorobiia</taxon>
        <taxon>Chlorobiales</taxon>
        <taxon>Chlorobiaceae</taxon>
        <taxon>Chlorobium/Pelodictyon group</taxon>
        <taxon>Chlorobium</taxon>
    </lineage>
</organism>
<evidence type="ECO:0000313" key="16">
    <source>
        <dbReference type="Proteomes" id="UP000004162"/>
    </source>
</evidence>
<evidence type="ECO:0000256" key="4">
    <source>
        <dbReference type="ARBA" id="ARBA00022741"/>
    </source>
</evidence>
<dbReference type="GO" id="GO:0036070">
    <property type="term" value="P:light-independent bacteriochlorophyll biosynthetic process"/>
    <property type="evidence" value="ECO:0007669"/>
    <property type="project" value="UniProtKB-UniRule"/>
</dbReference>
<comment type="subunit">
    <text evidence="11">Protochlorophyllide reductase is composed of three subunits; BchL, BchN and BchB. Forms a heterotetramer of two BchB and two BchN subunits.</text>
</comment>
<feature type="region of interest" description="Disordered" evidence="12">
    <location>
        <begin position="445"/>
        <end position="483"/>
    </location>
</feature>
<dbReference type="GO" id="GO:0019685">
    <property type="term" value="P:photosynthesis, dark reaction"/>
    <property type="evidence" value="ECO:0007669"/>
    <property type="project" value="InterPro"/>
</dbReference>
<dbReference type="GO" id="GO:0005524">
    <property type="term" value="F:ATP binding"/>
    <property type="evidence" value="ECO:0007669"/>
    <property type="project" value="UniProtKB-UniRule"/>
</dbReference>
<dbReference type="InterPro" id="IPR013580">
    <property type="entry name" value="LI-POR_suB-like_C"/>
</dbReference>
<evidence type="ECO:0000259" key="13">
    <source>
        <dbReference type="Pfam" id="PF00148"/>
    </source>
</evidence>
<accession>Q0YR38</accession>
<dbReference type="InterPro" id="IPR016209">
    <property type="entry name" value="Protochlorophyllide_Rdtase"/>
</dbReference>
<feature type="domain" description="Light-independent protochlorophyllide reductase subunit B-like C-terminal" evidence="14">
    <location>
        <begin position="486"/>
        <end position="530"/>
    </location>
</feature>
<reference evidence="15 16" key="2">
    <citation type="submission" date="2006-07" db="EMBL/GenBank/DDBJ databases">
        <title>Sequencing of the draft genome and assembly of Chlorobium ferroxidans DSM 13031.</title>
        <authorList>
            <consortium name="US DOE Joint Genome Institute (JGI-PGF)"/>
            <person name="Copeland A."/>
            <person name="Lucas S."/>
            <person name="Lapidus A."/>
            <person name="Barry K."/>
            <person name="Glavina del Rio T."/>
            <person name="Dalin E."/>
            <person name="Tice H."/>
            <person name="Bruce D."/>
            <person name="Pitluck S."/>
            <person name="Richardson P."/>
        </authorList>
    </citation>
    <scope>NUCLEOTIDE SEQUENCE [LARGE SCALE GENOMIC DNA]</scope>
    <source>
        <strain evidence="15 16">DSM 13031</strain>
    </source>
</reference>
<dbReference type="InterPro" id="IPR050152">
    <property type="entry name" value="ChlB/BchB/BchZ"/>
</dbReference>
<gene>
    <name evidence="11" type="primary">bchB</name>
    <name evidence="15" type="ORF">CferDRAFT_0680</name>
</gene>
<keyword evidence="10 11" id="KW-0077">Bacteriochlorophyll biosynthesis</keyword>
<keyword evidence="3 11" id="KW-0479">Metal-binding</keyword>
<evidence type="ECO:0000256" key="2">
    <source>
        <dbReference type="ARBA" id="ARBA00022531"/>
    </source>
</evidence>
<dbReference type="InterPro" id="IPR005969">
    <property type="entry name" value="Protochl_reductB"/>
</dbReference>
<feature type="binding site" evidence="11">
    <location>
        <position position="36"/>
    </location>
    <ligand>
        <name>[4Fe-4S] cluster</name>
        <dbReference type="ChEBI" id="CHEBI:49883"/>
        <note>ligand shared with heterodimeric partner</note>
    </ligand>
</feature>
<dbReference type="InterPro" id="IPR000510">
    <property type="entry name" value="Nase/OxRdtase_comp1"/>
</dbReference>
<comment type="similarity">
    <text evidence="11">Belongs to the ChlB/BchB/BchZ family.</text>
</comment>
<dbReference type="OrthoDB" id="5717231at2"/>
<dbReference type="Gene3D" id="1.10.8.550">
    <property type="entry name" value="Proto-chlorophyllide reductase 57 kD subunit B"/>
    <property type="match status" value="1"/>
</dbReference>
<keyword evidence="4 11" id="KW-0547">Nucleotide-binding</keyword>
<comment type="cofactor">
    <cofactor evidence="11">
        <name>[4Fe-4S] cluster</name>
        <dbReference type="ChEBI" id="CHEBI:49883"/>
    </cofactor>
    <text evidence="11">Binds 1 [4Fe-4S] cluster per heterodimer. The cluster is bound at the heterodimer interface by residues from both subunits.</text>
</comment>
<dbReference type="RefSeq" id="WP_006366587.1">
    <property type="nucleotide sequence ID" value="NZ_AASE01000013.1"/>
</dbReference>
<feature type="binding site" evidence="11">
    <location>
        <begin position="428"/>
        <end position="429"/>
    </location>
    <ligand>
        <name>substrate</name>
    </ligand>
</feature>
<evidence type="ECO:0000256" key="9">
    <source>
        <dbReference type="ARBA" id="ARBA00023171"/>
    </source>
</evidence>
<feature type="domain" description="Nitrogenase/oxidoreductase component 1" evidence="13">
    <location>
        <begin position="12"/>
        <end position="422"/>
    </location>
</feature>
<comment type="function">
    <text evidence="11">Component of the dark-operative protochlorophyllide reductase (DPOR) that uses Mg-ATP and reduced ferredoxin to reduce ring D of protochlorophyllide (Pchlide) to form chlorophyllide a (Chlide). This reaction is light-independent. The NB-protein (BchN-BchB) is the catalytic component of the complex.</text>
</comment>